<keyword evidence="2" id="KW-1185">Reference proteome</keyword>
<proteinExistence type="predicted"/>
<evidence type="ECO:0000313" key="1">
    <source>
        <dbReference type="EMBL" id="BAN02129.1"/>
    </source>
</evidence>
<reference evidence="1 2" key="1">
    <citation type="journal article" date="2013" name="Int. J. Syst. Evol. Microbiol.">
        <title>Ilumatobacter nonamiense sp. nov. and Ilumatobacter coccineum sp. nov., isolated from seashore sand.</title>
        <authorList>
            <person name="Matsumoto A."/>
            <person name="Kasai H."/>
            <person name="Matsuo Y."/>
            <person name="Shizuri Y."/>
            <person name="Ichikawa N."/>
            <person name="Fujita N."/>
            <person name="Omura S."/>
            <person name="Takahashi Y."/>
        </authorList>
    </citation>
    <scope>NUCLEOTIDE SEQUENCE [LARGE SCALE GENOMIC DNA]</scope>
    <source>
        <strain evidence="2">NBRC 103263 / KCTC 29153 / YM16-304</strain>
    </source>
</reference>
<name>A0A6C7EA85_ILUCY</name>
<dbReference type="AlphaFoldDB" id="A0A6C7EA85"/>
<sequence length="69" mass="7174">MSEPTPFVRPTPPPLRQCARCRLHFPMSVAAPPAGAHDPWSCAGCSDVEASDRRVTEAAGTPGGASSAR</sequence>
<protein>
    <submittedName>
        <fullName evidence="1">Uncharacterized protein</fullName>
    </submittedName>
</protein>
<gene>
    <name evidence="1" type="ORF">YM304_18150</name>
</gene>
<evidence type="ECO:0000313" key="2">
    <source>
        <dbReference type="Proteomes" id="UP000011863"/>
    </source>
</evidence>
<dbReference type="EMBL" id="AP012057">
    <property type="protein sequence ID" value="BAN02129.1"/>
    <property type="molecule type" value="Genomic_DNA"/>
</dbReference>
<accession>A0A6C7EA85</accession>
<dbReference type="Proteomes" id="UP000011863">
    <property type="component" value="Chromosome"/>
</dbReference>
<dbReference type="KEGG" id="aym:YM304_18150"/>
<organism evidence="1 2">
    <name type="scientific">Ilumatobacter coccineus (strain NBRC 103263 / KCTC 29153 / YM16-304)</name>
    <dbReference type="NCBI Taxonomy" id="1313172"/>
    <lineage>
        <taxon>Bacteria</taxon>
        <taxon>Bacillati</taxon>
        <taxon>Actinomycetota</taxon>
        <taxon>Acidimicrobiia</taxon>
        <taxon>Acidimicrobiales</taxon>
        <taxon>Ilumatobacteraceae</taxon>
        <taxon>Ilumatobacter</taxon>
    </lineage>
</organism>